<dbReference type="PANTHER" id="PTHR14905:SF7">
    <property type="entry name" value="VON WILLEBRAND FACTOR A DOMAIN-CONTAINING PROTEIN 7"/>
    <property type="match status" value="1"/>
</dbReference>
<accession>A0A2J7PBD7</accession>
<dbReference type="STRING" id="105785.A0A2J7PBD7"/>
<keyword evidence="5" id="KW-1185">Reference proteome</keyword>
<keyword evidence="1" id="KW-1133">Transmembrane helix</keyword>
<dbReference type="OrthoDB" id="6610237at2759"/>
<dbReference type="InterPro" id="IPR052577">
    <property type="entry name" value="VWA7"/>
</dbReference>
<feature type="chain" id="PRO_5014334799" description="Hemicentin/VWA7 galactose-binding domain-containing protein" evidence="2">
    <location>
        <begin position="30"/>
        <end position="743"/>
    </location>
</feature>
<keyword evidence="2" id="KW-0732">Signal</keyword>
<gene>
    <name evidence="4" type="ORF">B7P43_G17282</name>
</gene>
<feature type="domain" description="Hemicentin/VWA7 galactose-binding" evidence="3">
    <location>
        <begin position="284"/>
        <end position="373"/>
    </location>
</feature>
<keyword evidence="1" id="KW-0472">Membrane</keyword>
<dbReference type="EMBL" id="NEVH01027114">
    <property type="protein sequence ID" value="PNF13632.1"/>
    <property type="molecule type" value="Genomic_DNA"/>
</dbReference>
<feature type="signal peptide" evidence="2">
    <location>
        <begin position="1"/>
        <end position="29"/>
    </location>
</feature>
<evidence type="ECO:0000313" key="5">
    <source>
        <dbReference type="Proteomes" id="UP000235965"/>
    </source>
</evidence>
<feature type="transmembrane region" description="Helical" evidence="1">
    <location>
        <begin position="706"/>
        <end position="730"/>
    </location>
</feature>
<comment type="caution">
    <text evidence="4">The sequence shown here is derived from an EMBL/GenBank/DDBJ whole genome shotgun (WGS) entry which is preliminary data.</text>
</comment>
<evidence type="ECO:0000256" key="2">
    <source>
        <dbReference type="SAM" id="SignalP"/>
    </source>
</evidence>
<sequence>MNILKRILLNRTAMCLLLAVFQSCQISTATQQRILSGPRPGAIPIRDIHTNPYNNDLGPPAVAVPVMEPEGTSTVSTIKQILQDRYLRSPVAVVVDTAPPFLHRTKKLLRAVVSTYASMNLLLIPYNSTGIGPVQKPMDKTQLQNAVHDLRSVTPGYSENKKGVAFYSILKATEKVPYDSAILLFTGRAAEDEDLAAITAENLTSKRCKLYVVWLEPPPIHNPGIETLYAEVALRTGGAFYFTKASDFLQADPADDTDTTPFTEMEEVTEVTLAMRLGLTGHVRLPIQVDKTVTSLLVTIEGPVNSAHLQDPFGNAMDLTQNASSRYKVLVRDDNILSIRLDTGVGEPGRWMLKTAGADAQTHYNVIVQGTSSLHFNASTTVVPSAHTNGSEDEGSVNPNIQFQLSVPENIATIQNVSLVNKEGNKLGHLQYNPGADLLPAFNIPENKLSSEPLYLMLTASTRDGEVVERLVEVEHQPQSYAVPYTVDVLAQSTLEVQPGDRVNLVFNVTNHHSELALLTFTYQVKDYPYIPPQLFIRPVMGAVPPGKSIQVMVTGLIYRNIQPGTTATIEFLVRPYRRLYPTVNRAVYLFIGVPQVSDSDRPTINYSVKNNCKNVPQERCSTSAWNIEATVQDSRSGLISVTSNPRGIEFLTSFIAGTKAAVPISYSASCCAPTVDIKAADAKGNYVTQHIDANADNEGLSEAEIAVVILGVLLALIIIVVAVLATLLCKSKRSHNLQHSSH</sequence>
<organism evidence="4 5">
    <name type="scientific">Cryptotermes secundus</name>
    <dbReference type="NCBI Taxonomy" id="105785"/>
    <lineage>
        <taxon>Eukaryota</taxon>
        <taxon>Metazoa</taxon>
        <taxon>Ecdysozoa</taxon>
        <taxon>Arthropoda</taxon>
        <taxon>Hexapoda</taxon>
        <taxon>Insecta</taxon>
        <taxon>Pterygota</taxon>
        <taxon>Neoptera</taxon>
        <taxon>Polyneoptera</taxon>
        <taxon>Dictyoptera</taxon>
        <taxon>Blattodea</taxon>
        <taxon>Blattoidea</taxon>
        <taxon>Termitoidae</taxon>
        <taxon>Kalotermitidae</taxon>
        <taxon>Cryptotermitinae</taxon>
        <taxon>Cryptotermes</taxon>
    </lineage>
</organism>
<dbReference type="Pfam" id="PF23560">
    <property type="entry name" value="GBD_Hemicentin"/>
    <property type="match status" value="1"/>
</dbReference>
<keyword evidence="1" id="KW-0812">Transmembrane</keyword>
<dbReference type="InParanoid" id="A0A2J7PBD7"/>
<dbReference type="InterPro" id="IPR056475">
    <property type="entry name" value="GBD_Hemicentin/VWA7"/>
</dbReference>
<protein>
    <recommendedName>
        <fullName evidence="3">Hemicentin/VWA7 galactose-binding domain-containing protein</fullName>
    </recommendedName>
</protein>
<evidence type="ECO:0000256" key="1">
    <source>
        <dbReference type="SAM" id="Phobius"/>
    </source>
</evidence>
<evidence type="ECO:0000259" key="3">
    <source>
        <dbReference type="Pfam" id="PF23560"/>
    </source>
</evidence>
<evidence type="ECO:0000313" key="4">
    <source>
        <dbReference type="EMBL" id="PNF13632.1"/>
    </source>
</evidence>
<name>A0A2J7PBD7_9NEOP</name>
<dbReference type="PROSITE" id="PS51257">
    <property type="entry name" value="PROKAR_LIPOPROTEIN"/>
    <property type="match status" value="1"/>
</dbReference>
<proteinExistence type="predicted"/>
<dbReference type="Proteomes" id="UP000235965">
    <property type="component" value="Unassembled WGS sequence"/>
</dbReference>
<dbReference type="PANTHER" id="PTHR14905">
    <property type="entry name" value="NG37"/>
    <property type="match status" value="1"/>
</dbReference>
<dbReference type="AlphaFoldDB" id="A0A2J7PBD7"/>
<reference evidence="4 5" key="1">
    <citation type="submission" date="2017-12" db="EMBL/GenBank/DDBJ databases">
        <title>Hemimetabolous genomes reveal molecular basis of termite eusociality.</title>
        <authorList>
            <person name="Harrison M.C."/>
            <person name="Jongepier E."/>
            <person name="Robertson H.M."/>
            <person name="Arning N."/>
            <person name="Bitard-Feildel T."/>
            <person name="Chao H."/>
            <person name="Childers C.P."/>
            <person name="Dinh H."/>
            <person name="Doddapaneni H."/>
            <person name="Dugan S."/>
            <person name="Gowin J."/>
            <person name="Greiner C."/>
            <person name="Han Y."/>
            <person name="Hu H."/>
            <person name="Hughes D.S.T."/>
            <person name="Huylmans A.-K."/>
            <person name="Kemena C."/>
            <person name="Kremer L.P.M."/>
            <person name="Lee S.L."/>
            <person name="Lopez-Ezquerra A."/>
            <person name="Mallet L."/>
            <person name="Monroy-Kuhn J.M."/>
            <person name="Moser A."/>
            <person name="Murali S.C."/>
            <person name="Muzny D.M."/>
            <person name="Otani S."/>
            <person name="Piulachs M.-D."/>
            <person name="Poelchau M."/>
            <person name="Qu J."/>
            <person name="Schaub F."/>
            <person name="Wada-Katsumata A."/>
            <person name="Worley K.C."/>
            <person name="Xie Q."/>
            <person name="Ylla G."/>
            <person name="Poulsen M."/>
            <person name="Gibbs R.A."/>
            <person name="Schal C."/>
            <person name="Richards S."/>
            <person name="Belles X."/>
            <person name="Korb J."/>
            <person name="Bornberg-Bauer E."/>
        </authorList>
    </citation>
    <scope>NUCLEOTIDE SEQUENCE [LARGE SCALE GENOMIC DNA]</scope>
    <source>
        <tissue evidence="4">Whole body</tissue>
    </source>
</reference>